<comment type="caution">
    <text evidence="1">The sequence shown here is derived from an EMBL/GenBank/DDBJ whole genome shotgun (WGS) entry which is preliminary data.</text>
</comment>
<protein>
    <submittedName>
        <fullName evidence="1">Uncharacterized protein</fullName>
    </submittedName>
</protein>
<evidence type="ECO:0000313" key="2">
    <source>
        <dbReference type="Proteomes" id="UP000630936"/>
    </source>
</evidence>
<accession>A0A918QA45</accession>
<evidence type="ECO:0000313" key="1">
    <source>
        <dbReference type="EMBL" id="GGZ37227.1"/>
    </source>
</evidence>
<dbReference type="EMBL" id="BMWG01000009">
    <property type="protein sequence ID" value="GGZ37227.1"/>
    <property type="molecule type" value="Genomic_DNA"/>
</dbReference>
<sequence>MAEADIVVADVTGTDEALSFGLGVRHALGRHTIHFTDGTAIPRGHGASPSIELPRHAVDPVAARNRLTALMAEALRGTCPTSSAIGPTVETDKPQANEHDDAPGFFDLVAEAEAQMAGITADMADVDSAAADLGAIMELMMEDMVRVSHPGAPANAKLAVLTQMAKVISGPAGELESATERLAQRMSAATIAFDAFMEWTRNTPRSEWSDDLVQMLRHMAEPSCETEPADFEEVITLIDSFGASSQHLRVPARRLITSCQNLVQLMAAVAEWRTKAVRLLEG</sequence>
<proteinExistence type="predicted"/>
<keyword evidence="2" id="KW-1185">Reference proteome</keyword>
<organism evidence="1 2">
    <name type="scientific">Streptomyces inusitatus</name>
    <dbReference type="NCBI Taxonomy" id="68221"/>
    <lineage>
        <taxon>Bacteria</taxon>
        <taxon>Bacillati</taxon>
        <taxon>Actinomycetota</taxon>
        <taxon>Actinomycetes</taxon>
        <taxon>Kitasatosporales</taxon>
        <taxon>Streptomycetaceae</taxon>
        <taxon>Streptomyces</taxon>
    </lineage>
</organism>
<name>A0A918QA45_9ACTN</name>
<dbReference type="Proteomes" id="UP000630936">
    <property type="component" value="Unassembled WGS sequence"/>
</dbReference>
<dbReference type="AlphaFoldDB" id="A0A918QA45"/>
<gene>
    <name evidence="1" type="ORF">GCM10010387_34180</name>
</gene>
<reference evidence="1" key="2">
    <citation type="submission" date="2020-09" db="EMBL/GenBank/DDBJ databases">
        <authorList>
            <person name="Sun Q."/>
            <person name="Ohkuma M."/>
        </authorList>
    </citation>
    <scope>NUCLEOTIDE SEQUENCE</scope>
    <source>
        <strain evidence="1">JCM 4988</strain>
    </source>
</reference>
<reference evidence="1" key="1">
    <citation type="journal article" date="2014" name="Int. J. Syst. Evol. Microbiol.">
        <title>Complete genome sequence of Corynebacterium casei LMG S-19264T (=DSM 44701T), isolated from a smear-ripened cheese.</title>
        <authorList>
            <consortium name="US DOE Joint Genome Institute (JGI-PGF)"/>
            <person name="Walter F."/>
            <person name="Albersmeier A."/>
            <person name="Kalinowski J."/>
            <person name="Ruckert C."/>
        </authorList>
    </citation>
    <scope>NUCLEOTIDE SEQUENCE</scope>
    <source>
        <strain evidence="1">JCM 4988</strain>
    </source>
</reference>